<proteinExistence type="predicted"/>
<comment type="caution">
    <text evidence="1">The sequence shown here is derived from an EMBL/GenBank/DDBJ whole genome shotgun (WGS) entry which is preliminary data.</text>
</comment>
<accession>A0A8G2IQJ9</accession>
<dbReference type="RefSeq" id="WP_131603536.1">
    <property type="nucleotide sequence ID" value="NZ_SJLU01000039.1"/>
</dbReference>
<evidence type="ECO:0000313" key="2">
    <source>
        <dbReference type="Proteomes" id="UP000291866"/>
    </source>
</evidence>
<dbReference type="EMBL" id="SJLU01000039">
    <property type="protein sequence ID" value="TBX84876.1"/>
    <property type="molecule type" value="Genomic_DNA"/>
</dbReference>
<dbReference type="Proteomes" id="UP000291866">
    <property type="component" value="Unassembled WGS sequence"/>
</dbReference>
<sequence length="136" mass="15889">MQTRYLRLVCRSRDIDYPMYLDAPVETSDGRSTIVGKAMMCGFMRKEGGDLHPFVLRKDKPDPDATHLLGHVVDFGTDYEDPNVRYFHTNLPSKRIHKAEQFTVRIFDDSLHEYVDNIYDIQEVIDLVRQQPVEDL</sequence>
<reference evidence="1 2" key="1">
    <citation type="submission" date="2019-02" db="EMBL/GenBank/DDBJ databases">
        <title>The competitiveness to form nodules shapes the capacities of Rhizobium leguminosarum sv viciae communities to promote symbiosis with specific hosts.</title>
        <authorList>
            <person name="Boivin S."/>
            <person name="Lepetit M."/>
        </authorList>
    </citation>
    <scope>NUCLEOTIDE SEQUENCE [LARGE SCALE GENOMIC DNA]</scope>
    <source>
        <strain evidence="1 2">SPF4F3</strain>
    </source>
</reference>
<gene>
    <name evidence="1" type="ORF">E0H31_36115</name>
</gene>
<protein>
    <submittedName>
        <fullName evidence="1">Uncharacterized protein</fullName>
    </submittedName>
</protein>
<organism evidence="1 2">
    <name type="scientific">Rhizobium leguminosarum bv. viciae</name>
    <dbReference type="NCBI Taxonomy" id="387"/>
    <lineage>
        <taxon>Bacteria</taxon>
        <taxon>Pseudomonadati</taxon>
        <taxon>Pseudomonadota</taxon>
        <taxon>Alphaproteobacteria</taxon>
        <taxon>Hyphomicrobiales</taxon>
        <taxon>Rhizobiaceae</taxon>
        <taxon>Rhizobium/Agrobacterium group</taxon>
        <taxon>Rhizobium</taxon>
    </lineage>
</organism>
<dbReference type="AlphaFoldDB" id="A0A8G2IQJ9"/>
<evidence type="ECO:0000313" key="1">
    <source>
        <dbReference type="EMBL" id="TBX84876.1"/>
    </source>
</evidence>
<name>A0A8G2IQJ9_RHILV</name>